<evidence type="ECO:0000256" key="7">
    <source>
        <dbReference type="ARBA" id="ARBA00039150"/>
    </source>
</evidence>
<dbReference type="Proteomes" id="UP000186922">
    <property type="component" value="Unassembled WGS sequence"/>
</dbReference>
<evidence type="ECO:0000256" key="3">
    <source>
        <dbReference type="ARBA" id="ARBA00019242"/>
    </source>
</evidence>
<evidence type="ECO:0000256" key="5">
    <source>
        <dbReference type="ARBA" id="ARBA00022801"/>
    </source>
</evidence>
<dbReference type="EMBL" id="BDGG01000012">
    <property type="protein sequence ID" value="GAV05776.1"/>
    <property type="molecule type" value="Genomic_DNA"/>
</dbReference>
<evidence type="ECO:0000256" key="2">
    <source>
        <dbReference type="ARBA" id="ARBA00008300"/>
    </source>
</evidence>
<sequence length="193" mass="22039">MAFHYEWATVRGARTLLMKVAKVVEVYRDPVNAELSVNAEPEVDALWSNPTDSKRMLLLIPGNPGCINYYQEFALALWRSLGGTVPVWGISHAGHVFHDKLKQETFDGNAYPTLQFQVDHKRWFLDHYVPPHVEHITIIGHSIGSYIALQMAKQSKDPRINHVIGLFPTIERMALTPHGRIYTPVFKYMNCLT</sequence>
<comment type="caution">
    <text evidence="9">The sequence shown here is derived from an EMBL/GenBank/DDBJ whole genome shotgun (WGS) entry which is preliminary data.</text>
</comment>
<comment type="subcellular location">
    <subcellularLocation>
        <location evidence="1">Lipid droplet</location>
    </subcellularLocation>
</comment>
<evidence type="ECO:0000256" key="4">
    <source>
        <dbReference type="ARBA" id="ARBA00022677"/>
    </source>
</evidence>
<organism evidence="9 10">
    <name type="scientific">Ramazzottius varieornatus</name>
    <name type="common">Water bear</name>
    <name type="synonym">Tardigrade</name>
    <dbReference type="NCBI Taxonomy" id="947166"/>
    <lineage>
        <taxon>Eukaryota</taxon>
        <taxon>Metazoa</taxon>
        <taxon>Ecdysozoa</taxon>
        <taxon>Tardigrada</taxon>
        <taxon>Eutardigrada</taxon>
        <taxon>Parachela</taxon>
        <taxon>Hypsibioidea</taxon>
        <taxon>Ramazzottiidae</taxon>
        <taxon>Ramazzottius</taxon>
    </lineage>
</organism>
<dbReference type="Gene3D" id="3.40.50.1820">
    <property type="entry name" value="alpha/beta hydrolase"/>
    <property type="match status" value="1"/>
</dbReference>
<evidence type="ECO:0000256" key="1">
    <source>
        <dbReference type="ARBA" id="ARBA00004502"/>
    </source>
</evidence>
<dbReference type="EC" id="3.1.1.13" evidence="7"/>
<comment type="similarity">
    <text evidence="2">Belongs to the AB hydrolase superfamily. LDAH family.</text>
</comment>
<dbReference type="OrthoDB" id="448051at2759"/>
<protein>
    <recommendedName>
        <fullName evidence="3">Lipid droplet-associated hydrolase</fullName>
        <ecNumber evidence="7">3.1.1.13</ecNumber>
    </recommendedName>
    <alternativeName>
        <fullName evidence="6">Lipid droplet-associated serine hydrolase</fullName>
    </alternativeName>
</protein>
<name>A0A1D1VXU7_RAMVA</name>
<dbReference type="GO" id="GO:0005811">
    <property type="term" value="C:lipid droplet"/>
    <property type="evidence" value="ECO:0007669"/>
    <property type="project" value="UniProtKB-SubCell"/>
</dbReference>
<keyword evidence="4" id="KW-0551">Lipid droplet</keyword>
<evidence type="ECO:0000313" key="10">
    <source>
        <dbReference type="Proteomes" id="UP000186922"/>
    </source>
</evidence>
<gene>
    <name evidence="9" type="primary">RvY_15854-1</name>
    <name evidence="9" type="synonym">RvY_15854.1</name>
    <name evidence="9" type="ORF">RvY_15854</name>
</gene>
<comment type="catalytic activity">
    <reaction evidence="8">
        <text>a cholesterol ester + H2O = cholesterol + a fatty acid + H(+)</text>
        <dbReference type="Rhea" id="RHEA:36403"/>
        <dbReference type="ChEBI" id="CHEBI:15377"/>
        <dbReference type="ChEBI" id="CHEBI:15378"/>
        <dbReference type="ChEBI" id="CHEBI:16113"/>
        <dbReference type="ChEBI" id="CHEBI:17002"/>
        <dbReference type="ChEBI" id="CHEBI:28868"/>
        <dbReference type="EC" id="3.1.1.13"/>
    </reaction>
    <physiologicalReaction direction="left-to-right" evidence="8">
        <dbReference type="Rhea" id="RHEA:36404"/>
    </physiologicalReaction>
</comment>
<dbReference type="GO" id="GO:0004771">
    <property type="term" value="F:sterol ester esterase activity"/>
    <property type="evidence" value="ECO:0007669"/>
    <property type="project" value="UniProtKB-EC"/>
</dbReference>
<reference evidence="9 10" key="1">
    <citation type="journal article" date="2016" name="Nat. Commun.">
        <title>Extremotolerant tardigrade genome and improved radiotolerance of human cultured cells by tardigrade-unique protein.</title>
        <authorList>
            <person name="Hashimoto T."/>
            <person name="Horikawa D.D."/>
            <person name="Saito Y."/>
            <person name="Kuwahara H."/>
            <person name="Kozuka-Hata H."/>
            <person name="Shin-I T."/>
            <person name="Minakuchi Y."/>
            <person name="Ohishi K."/>
            <person name="Motoyama A."/>
            <person name="Aizu T."/>
            <person name="Enomoto A."/>
            <person name="Kondo K."/>
            <person name="Tanaka S."/>
            <person name="Hara Y."/>
            <person name="Koshikawa S."/>
            <person name="Sagara H."/>
            <person name="Miura T."/>
            <person name="Yokobori S."/>
            <person name="Miyagawa K."/>
            <person name="Suzuki Y."/>
            <person name="Kubo T."/>
            <person name="Oyama M."/>
            <person name="Kohara Y."/>
            <person name="Fujiyama A."/>
            <person name="Arakawa K."/>
            <person name="Katayama T."/>
            <person name="Toyoda A."/>
            <person name="Kunieda T."/>
        </authorList>
    </citation>
    <scope>NUCLEOTIDE SEQUENCE [LARGE SCALE GENOMIC DNA]</scope>
    <source>
        <strain evidence="9 10">YOKOZUNA-1</strain>
    </source>
</reference>
<dbReference type="InterPro" id="IPR029058">
    <property type="entry name" value="AB_hydrolase_fold"/>
</dbReference>
<keyword evidence="5" id="KW-0378">Hydrolase</keyword>
<evidence type="ECO:0000256" key="6">
    <source>
        <dbReference type="ARBA" id="ARBA00031924"/>
    </source>
</evidence>
<accession>A0A1D1VXU7</accession>
<dbReference type="Pfam" id="PF10230">
    <property type="entry name" value="LIDHydrolase"/>
    <property type="match status" value="1"/>
</dbReference>
<dbReference type="InterPro" id="IPR019363">
    <property type="entry name" value="LDAH"/>
</dbReference>
<keyword evidence="10" id="KW-1185">Reference proteome</keyword>
<dbReference type="SUPFAM" id="SSF53474">
    <property type="entry name" value="alpha/beta-Hydrolases"/>
    <property type="match status" value="1"/>
</dbReference>
<dbReference type="PANTHER" id="PTHR13390">
    <property type="entry name" value="LIPASE"/>
    <property type="match status" value="1"/>
</dbReference>
<evidence type="ECO:0000256" key="8">
    <source>
        <dbReference type="ARBA" id="ARBA00049527"/>
    </source>
</evidence>
<dbReference type="GO" id="GO:0019915">
    <property type="term" value="P:lipid storage"/>
    <property type="evidence" value="ECO:0007669"/>
    <property type="project" value="InterPro"/>
</dbReference>
<dbReference type="PANTHER" id="PTHR13390:SF0">
    <property type="entry name" value="LIPID DROPLET-ASSOCIATED HYDROLASE"/>
    <property type="match status" value="1"/>
</dbReference>
<evidence type="ECO:0000313" key="9">
    <source>
        <dbReference type="EMBL" id="GAV05776.1"/>
    </source>
</evidence>
<proteinExistence type="inferred from homology"/>
<dbReference type="AlphaFoldDB" id="A0A1D1VXU7"/>